<evidence type="ECO:0000313" key="2">
    <source>
        <dbReference type="Proteomes" id="UP000657372"/>
    </source>
</evidence>
<proteinExistence type="predicted"/>
<dbReference type="EMBL" id="JADOEL010000008">
    <property type="protein sequence ID" value="MBF8178223.1"/>
    <property type="molecule type" value="Genomic_DNA"/>
</dbReference>
<gene>
    <name evidence="1" type="ORF">IXC47_11060</name>
</gene>
<reference evidence="1 2" key="1">
    <citation type="submission" date="2020-11" db="EMBL/GenBank/DDBJ databases">
        <title>WGS of Herminiimonas contaminans strain Marseille-Q4544 isolated from planarians Schmidtea mediterranea.</title>
        <authorList>
            <person name="Kangale L."/>
        </authorList>
    </citation>
    <scope>NUCLEOTIDE SEQUENCE [LARGE SCALE GENOMIC DNA]</scope>
    <source>
        <strain evidence="1 2">Marseille-Q4544</strain>
    </source>
</reference>
<dbReference type="Proteomes" id="UP000657372">
    <property type="component" value="Unassembled WGS sequence"/>
</dbReference>
<protein>
    <submittedName>
        <fullName evidence="1">Uncharacterized protein</fullName>
    </submittedName>
</protein>
<accession>A0ABS0ETP3</accession>
<sequence length="290" mass="32179">MERILESQMLEGEIGLVIDYEPGKTLAVDVLQAAMGMIEALDKLDAALLSSVNTSLQPVSVLNDVQHSSLKMLLARALRHIPDDAVHNLDWKQWVGGLLVKGKYKLLQNLEADAPEIRATLIELEEDYKAAPVGLLGYTPPTVADVREALDGVIQARAALPGQHMEVQTELGDITIPEAVFQLDDVHVAGPQQTVTNTGTEFFKIKAPDMLGSSQWQVIRNGRNTRVDMLHQKWLDSYHAREFSILPGDSLKCVFEETITYDDLGNEIERKLAIVEVQEVISPPMQRPLI</sequence>
<evidence type="ECO:0000313" key="1">
    <source>
        <dbReference type="EMBL" id="MBF8178223.1"/>
    </source>
</evidence>
<comment type="caution">
    <text evidence="1">The sequence shown here is derived from an EMBL/GenBank/DDBJ whole genome shotgun (WGS) entry which is preliminary data.</text>
</comment>
<keyword evidence="2" id="KW-1185">Reference proteome</keyword>
<name>A0ABS0ETP3_9BURK</name>
<organism evidence="1 2">
    <name type="scientific">Herminiimonas contaminans</name>
    <dbReference type="NCBI Taxonomy" id="1111140"/>
    <lineage>
        <taxon>Bacteria</taxon>
        <taxon>Pseudomonadati</taxon>
        <taxon>Pseudomonadota</taxon>
        <taxon>Betaproteobacteria</taxon>
        <taxon>Burkholderiales</taxon>
        <taxon>Oxalobacteraceae</taxon>
        <taxon>Herminiimonas</taxon>
    </lineage>
</organism>
<dbReference type="RefSeq" id="WP_195875689.1">
    <property type="nucleotide sequence ID" value="NZ_JADOEL010000008.1"/>
</dbReference>